<dbReference type="GO" id="GO:1902758">
    <property type="term" value="P:bis(molybdopterin guanine dinucleotide)molybdenum biosynthetic process"/>
    <property type="evidence" value="ECO:0007669"/>
    <property type="project" value="TreeGrafter"/>
</dbReference>
<proteinExistence type="predicted"/>
<dbReference type="Proteomes" id="UP000885806">
    <property type="component" value="Unassembled WGS sequence"/>
</dbReference>
<dbReference type="GO" id="GO:0005525">
    <property type="term" value="F:GTP binding"/>
    <property type="evidence" value="ECO:0007669"/>
    <property type="project" value="UniProtKB-KW"/>
</dbReference>
<dbReference type="Pfam" id="PF12804">
    <property type="entry name" value="NTP_transf_3"/>
    <property type="match status" value="1"/>
</dbReference>
<dbReference type="SUPFAM" id="SSF53448">
    <property type="entry name" value="Nucleotide-diphospho-sugar transferases"/>
    <property type="match status" value="1"/>
</dbReference>
<name>A0A7V5U1B6_9PROT</name>
<accession>A0A7V5U1B6</accession>
<feature type="domain" description="MobA-like NTP transferase" evidence="8">
    <location>
        <begin position="10"/>
        <end position="158"/>
    </location>
</feature>
<evidence type="ECO:0000256" key="6">
    <source>
        <dbReference type="ARBA" id="ARBA00023134"/>
    </source>
</evidence>
<keyword evidence="6" id="KW-0342">GTP-binding</keyword>
<dbReference type="InterPro" id="IPR025877">
    <property type="entry name" value="MobA-like_NTP_Trfase"/>
</dbReference>
<feature type="non-terminal residue" evidence="9">
    <location>
        <position position="161"/>
    </location>
</feature>
<dbReference type="EMBL" id="DROP01000225">
    <property type="protein sequence ID" value="HHI88964.1"/>
    <property type="molecule type" value="Genomic_DNA"/>
</dbReference>
<evidence type="ECO:0000256" key="2">
    <source>
        <dbReference type="ARBA" id="ARBA00022679"/>
    </source>
</evidence>
<protein>
    <submittedName>
        <fullName evidence="9">Molybdenum cofactor guanylyltransferase</fullName>
    </submittedName>
</protein>
<keyword evidence="7" id="KW-0501">Molybdenum cofactor biosynthesis</keyword>
<dbReference type="GO" id="GO:0046872">
    <property type="term" value="F:metal ion binding"/>
    <property type="evidence" value="ECO:0007669"/>
    <property type="project" value="UniProtKB-KW"/>
</dbReference>
<evidence type="ECO:0000256" key="1">
    <source>
        <dbReference type="ARBA" id="ARBA00022490"/>
    </source>
</evidence>
<evidence type="ECO:0000256" key="3">
    <source>
        <dbReference type="ARBA" id="ARBA00022723"/>
    </source>
</evidence>
<keyword evidence="5" id="KW-0460">Magnesium</keyword>
<evidence type="ECO:0000256" key="4">
    <source>
        <dbReference type="ARBA" id="ARBA00022741"/>
    </source>
</evidence>
<organism evidence="9">
    <name type="scientific">Hellea balneolensis</name>
    <dbReference type="NCBI Taxonomy" id="287478"/>
    <lineage>
        <taxon>Bacteria</taxon>
        <taxon>Pseudomonadati</taxon>
        <taxon>Pseudomonadota</taxon>
        <taxon>Alphaproteobacteria</taxon>
        <taxon>Maricaulales</taxon>
        <taxon>Robiginitomaculaceae</taxon>
        <taxon>Hellea</taxon>
    </lineage>
</organism>
<dbReference type="Gene3D" id="3.90.550.10">
    <property type="entry name" value="Spore Coat Polysaccharide Biosynthesis Protein SpsA, Chain A"/>
    <property type="match status" value="1"/>
</dbReference>
<evidence type="ECO:0000256" key="5">
    <source>
        <dbReference type="ARBA" id="ARBA00022842"/>
    </source>
</evidence>
<keyword evidence="2" id="KW-0808">Transferase</keyword>
<sequence>MNRKKHPLMLICGGASRRFGANKLMAPLDGRPVLTHVIERVRPQAGALAINGPAGVYEGGGLPVIPDQFENAGPLAGIWAAMRWAAELGAEAVLTASGDTPFLPEDWATRLTGQWLAGQKGVIAVPRVGAQAHFLCSLWPVALQDELRVQLQTGQNRRVGD</sequence>
<keyword evidence="3" id="KW-0479">Metal-binding</keyword>
<dbReference type="PANTHER" id="PTHR19136">
    <property type="entry name" value="MOLYBDENUM COFACTOR GUANYLYLTRANSFERASE"/>
    <property type="match status" value="1"/>
</dbReference>
<evidence type="ECO:0000256" key="7">
    <source>
        <dbReference type="ARBA" id="ARBA00023150"/>
    </source>
</evidence>
<gene>
    <name evidence="9" type="ORF">ENK01_03335</name>
</gene>
<keyword evidence="4" id="KW-0547">Nucleotide-binding</keyword>
<keyword evidence="9" id="KW-0548">Nucleotidyltransferase</keyword>
<evidence type="ECO:0000313" key="9">
    <source>
        <dbReference type="EMBL" id="HHI88964.1"/>
    </source>
</evidence>
<reference evidence="9" key="1">
    <citation type="journal article" date="2020" name="mSystems">
        <title>Genome- and Community-Level Interaction Insights into Carbon Utilization and Element Cycling Functions of Hydrothermarchaeota in Hydrothermal Sediment.</title>
        <authorList>
            <person name="Zhou Z."/>
            <person name="Liu Y."/>
            <person name="Xu W."/>
            <person name="Pan J."/>
            <person name="Luo Z.H."/>
            <person name="Li M."/>
        </authorList>
    </citation>
    <scope>NUCLEOTIDE SEQUENCE [LARGE SCALE GENOMIC DNA]</scope>
    <source>
        <strain evidence="9">HyVt-538</strain>
    </source>
</reference>
<evidence type="ECO:0000259" key="8">
    <source>
        <dbReference type="Pfam" id="PF12804"/>
    </source>
</evidence>
<keyword evidence="1" id="KW-0963">Cytoplasm</keyword>
<dbReference type="PANTHER" id="PTHR19136:SF81">
    <property type="entry name" value="MOLYBDENUM COFACTOR GUANYLYLTRANSFERASE"/>
    <property type="match status" value="1"/>
</dbReference>
<dbReference type="InterPro" id="IPR013482">
    <property type="entry name" value="Molybde_CF_guanTrfase"/>
</dbReference>
<dbReference type="CDD" id="cd02503">
    <property type="entry name" value="MobA"/>
    <property type="match status" value="1"/>
</dbReference>
<dbReference type="InterPro" id="IPR029044">
    <property type="entry name" value="Nucleotide-diphossugar_trans"/>
</dbReference>
<dbReference type="GO" id="GO:0016779">
    <property type="term" value="F:nucleotidyltransferase activity"/>
    <property type="evidence" value="ECO:0007669"/>
    <property type="project" value="UniProtKB-KW"/>
</dbReference>
<dbReference type="AlphaFoldDB" id="A0A7V5U1B6"/>
<comment type="caution">
    <text evidence="9">The sequence shown here is derived from an EMBL/GenBank/DDBJ whole genome shotgun (WGS) entry which is preliminary data.</text>
</comment>